<feature type="transmembrane region" description="Helical" evidence="1">
    <location>
        <begin position="194"/>
        <end position="212"/>
    </location>
</feature>
<evidence type="ECO:0000256" key="1">
    <source>
        <dbReference type="SAM" id="Phobius"/>
    </source>
</evidence>
<organism evidence="2 3">
    <name type="scientific">Paeniglutamicibacter gangotriensis Lz1y</name>
    <dbReference type="NCBI Taxonomy" id="1276920"/>
    <lineage>
        <taxon>Bacteria</taxon>
        <taxon>Bacillati</taxon>
        <taxon>Actinomycetota</taxon>
        <taxon>Actinomycetes</taxon>
        <taxon>Micrococcales</taxon>
        <taxon>Micrococcaceae</taxon>
        <taxon>Paeniglutamicibacter</taxon>
    </lineage>
</organism>
<evidence type="ECO:0000313" key="3">
    <source>
        <dbReference type="Proteomes" id="UP000012015"/>
    </source>
</evidence>
<dbReference type="PATRIC" id="fig|1276920.7.peg.2044"/>
<gene>
    <name evidence="2" type="ORF">ADIAG_02044</name>
</gene>
<dbReference type="RefSeq" id="WP_007271228.1">
    <property type="nucleotide sequence ID" value="NZ_AOCK01000005.1"/>
</dbReference>
<dbReference type="Proteomes" id="UP000012015">
    <property type="component" value="Unassembled WGS sequence"/>
</dbReference>
<sequence>MSRNVDSTVQKLGHLGGRTFLLSVAGLAAAAGLLAVLYLVWFTAVHFTQSFFFEASLVTPLNSVPDLRSTTGESFVTYGTANIESYESLAGPRLALAASEALYFLVFISGCVAVILICRRLWKNQPFTALVHWTLLVLGALAAAAALLAPWLKDVSTHLAVLELGLPGTALGLPEDPGDISWVASSAQFSFQDANHSLLAIGVVLILLSLVMRRGIKLHQATDGLV</sequence>
<dbReference type="STRING" id="1276920.ADIAG_02044"/>
<keyword evidence="1" id="KW-0812">Transmembrane</keyword>
<proteinExistence type="predicted"/>
<keyword evidence="1" id="KW-0472">Membrane</keyword>
<feature type="transmembrane region" description="Helical" evidence="1">
    <location>
        <begin position="101"/>
        <end position="118"/>
    </location>
</feature>
<protein>
    <submittedName>
        <fullName evidence="2">Uncharacterized protein</fullName>
    </submittedName>
</protein>
<feature type="transmembrane region" description="Helical" evidence="1">
    <location>
        <begin position="20"/>
        <end position="41"/>
    </location>
</feature>
<feature type="transmembrane region" description="Helical" evidence="1">
    <location>
        <begin position="130"/>
        <end position="152"/>
    </location>
</feature>
<keyword evidence="3" id="KW-1185">Reference proteome</keyword>
<dbReference type="AlphaFoldDB" id="M7MUA7"/>
<evidence type="ECO:0000313" key="2">
    <source>
        <dbReference type="EMBL" id="EMQ98616.1"/>
    </source>
</evidence>
<name>M7MUA7_9MICC</name>
<keyword evidence="1" id="KW-1133">Transmembrane helix</keyword>
<reference evidence="2 3" key="1">
    <citation type="journal article" date="2013" name="Genome Announc.">
        <title>Draft Genome Sequence of Arthrobacter gangotriensis Strain Lz1yT, Isolated from a Penguin Rookery Soil Sample Collected in Antarctica, near the Indian Station Dakshin Gangotri.</title>
        <authorList>
            <person name="Shivaji S."/>
            <person name="Ara S."/>
            <person name="Bandi S."/>
            <person name="Singh A."/>
            <person name="Kumar Pinnaka A."/>
        </authorList>
    </citation>
    <scope>NUCLEOTIDE SEQUENCE [LARGE SCALE GENOMIC DNA]</scope>
    <source>
        <strain evidence="2 3">Lz1y</strain>
    </source>
</reference>
<dbReference type="EMBL" id="AOCK01000005">
    <property type="protein sequence ID" value="EMQ98616.1"/>
    <property type="molecule type" value="Genomic_DNA"/>
</dbReference>
<comment type="caution">
    <text evidence="2">The sequence shown here is derived from an EMBL/GenBank/DDBJ whole genome shotgun (WGS) entry which is preliminary data.</text>
</comment>
<accession>M7MUA7</accession>